<dbReference type="Gene3D" id="3.40.50.2020">
    <property type="match status" value="1"/>
</dbReference>
<accession>A0A1C7PDD8</accession>
<evidence type="ECO:0000313" key="2">
    <source>
        <dbReference type="EMBL" id="SEH75142.1"/>
    </source>
</evidence>
<organism evidence="2 3">
    <name type="scientific">Akkermansia glycaniphila</name>
    <dbReference type="NCBI Taxonomy" id="1679444"/>
    <lineage>
        <taxon>Bacteria</taxon>
        <taxon>Pseudomonadati</taxon>
        <taxon>Verrucomicrobiota</taxon>
        <taxon>Verrucomicrobiia</taxon>
        <taxon>Verrucomicrobiales</taxon>
        <taxon>Akkermansiaceae</taxon>
        <taxon>Akkermansia</taxon>
    </lineage>
</organism>
<feature type="domain" description="Phosphoribosyltransferase" evidence="1">
    <location>
        <begin position="15"/>
        <end position="151"/>
    </location>
</feature>
<keyword evidence="2" id="KW-0328">Glycosyltransferase</keyword>
<dbReference type="RefSeq" id="WP_067773890.1">
    <property type="nucleotide sequence ID" value="NZ_LIGX01000014.1"/>
</dbReference>
<gene>
    <name evidence="2" type="ORF">PYTT_0443</name>
</gene>
<keyword evidence="3" id="KW-1185">Reference proteome</keyword>
<dbReference type="GO" id="GO:0016757">
    <property type="term" value="F:glycosyltransferase activity"/>
    <property type="evidence" value="ECO:0007669"/>
    <property type="project" value="UniProtKB-KW"/>
</dbReference>
<dbReference type="NCBIfam" id="NF003545">
    <property type="entry name" value="PRK05205.1-1"/>
    <property type="match status" value="1"/>
</dbReference>
<dbReference type="AlphaFoldDB" id="A0A1C7PDD8"/>
<dbReference type="CDD" id="cd06223">
    <property type="entry name" value="PRTases_typeI"/>
    <property type="match status" value="1"/>
</dbReference>
<protein>
    <submittedName>
        <fullName evidence="2">Phosphoribosyltransferase-like</fullName>
    </submittedName>
</protein>
<sequence>MNTDAPIILDQAGIDQSLDAMARAIASSRAGEPLALVGLLSKGDIIAYRLADRLRTLGLEVLCGDIDISLYRDDIYTLEARPSLRSSNLPFSTDGMRLVLVDDVLYTGRTVRAALNAIFDYGRPARVELACLIDRGGREVPIQPDYVGHTLSEPEQKIKVHLCESEGFDAVTIG</sequence>
<dbReference type="Pfam" id="PF00156">
    <property type="entry name" value="Pribosyltran"/>
    <property type="match status" value="1"/>
</dbReference>
<dbReference type="SUPFAM" id="SSF53271">
    <property type="entry name" value="PRTase-like"/>
    <property type="match status" value="1"/>
</dbReference>
<dbReference type="PANTHER" id="PTHR11608:SF0">
    <property type="entry name" value="BIFUNCTIONAL PROTEIN PYRR"/>
    <property type="match status" value="1"/>
</dbReference>
<dbReference type="Proteomes" id="UP000176204">
    <property type="component" value="Chromosome I"/>
</dbReference>
<dbReference type="PATRIC" id="fig|1679444.3.peg.2296"/>
<dbReference type="InterPro" id="IPR029057">
    <property type="entry name" value="PRTase-like"/>
</dbReference>
<evidence type="ECO:0000259" key="1">
    <source>
        <dbReference type="Pfam" id="PF00156"/>
    </source>
</evidence>
<dbReference type="InterPro" id="IPR050137">
    <property type="entry name" value="PyrR_bifunctional"/>
</dbReference>
<name>A0A1C7PDD8_9BACT</name>
<dbReference type="EMBL" id="LT629973">
    <property type="protein sequence ID" value="SEH75142.1"/>
    <property type="molecule type" value="Genomic_DNA"/>
</dbReference>
<dbReference type="InterPro" id="IPR000836">
    <property type="entry name" value="PRTase_dom"/>
</dbReference>
<proteinExistence type="predicted"/>
<evidence type="ECO:0000313" key="3">
    <source>
        <dbReference type="Proteomes" id="UP000176204"/>
    </source>
</evidence>
<keyword evidence="2" id="KW-0808">Transferase</keyword>
<dbReference type="KEGG" id="agl:PYTT_0443"/>
<dbReference type="STRING" id="1679444.PYTT_0443"/>
<reference evidence="3" key="1">
    <citation type="submission" date="2016-09" db="EMBL/GenBank/DDBJ databases">
        <authorList>
            <person name="Koehorst J."/>
        </authorList>
    </citation>
    <scope>NUCLEOTIDE SEQUENCE [LARGE SCALE GENOMIC DNA]</scope>
</reference>
<dbReference type="NCBIfam" id="NF003549">
    <property type="entry name" value="PRK05205.1-5"/>
    <property type="match status" value="1"/>
</dbReference>
<dbReference type="PANTHER" id="PTHR11608">
    <property type="entry name" value="BIFUNCTIONAL PROTEIN PYRR"/>
    <property type="match status" value="1"/>
</dbReference>